<dbReference type="AlphaFoldDB" id="A0A165QD19"/>
<feature type="compositionally biased region" description="Low complexity" evidence="1">
    <location>
        <begin position="386"/>
        <end position="406"/>
    </location>
</feature>
<accession>A0A165QD19</accession>
<feature type="region of interest" description="Disordered" evidence="1">
    <location>
        <begin position="345"/>
        <end position="437"/>
    </location>
</feature>
<gene>
    <name evidence="2" type="ORF">NEOLEDRAFT_1180999</name>
</gene>
<feature type="region of interest" description="Disordered" evidence="1">
    <location>
        <begin position="255"/>
        <end position="313"/>
    </location>
</feature>
<dbReference type="Proteomes" id="UP000076761">
    <property type="component" value="Unassembled WGS sequence"/>
</dbReference>
<keyword evidence="3" id="KW-1185">Reference proteome</keyword>
<name>A0A165QD19_9AGAM</name>
<evidence type="ECO:0000313" key="2">
    <source>
        <dbReference type="EMBL" id="KZT22252.1"/>
    </source>
</evidence>
<feature type="region of interest" description="Disordered" evidence="1">
    <location>
        <begin position="91"/>
        <end position="189"/>
    </location>
</feature>
<reference evidence="2 3" key="1">
    <citation type="journal article" date="2016" name="Mol. Biol. Evol.">
        <title>Comparative Genomics of Early-Diverging Mushroom-Forming Fungi Provides Insights into the Origins of Lignocellulose Decay Capabilities.</title>
        <authorList>
            <person name="Nagy L.G."/>
            <person name="Riley R."/>
            <person name="Tritt A."/>
            <person name="Adam C."/>
            <person name="Daum C."/>
            <person name="Floudas D."/>
            <person name="Sun H."/>
            <person name="Yadav J.S."/>
            <person name="Pangilinan J."/>
            <person name="Larsson K.H."/>
            <person name="Matsuura K."/>
            <person name="Barry K."/>
            <person name="Labutti K."/>
            <person name="Kuo R."/>
            <person name="Ohm R.A."/>
            <person name="Bhattacharya S.S."/>
            <person name="Shirouzu T."/>
            <person name="Yoshinaga Y."/>
            <person name="Martin F.M."/>
            <person name="Grigoriev I.V."/>
            <person name="Hibbett D.S."/>
        </authorList>
    </citation>
    <scope>NUCLEOTIDE SEQUENCE [LARGE SCALE GENOMIC DNA]</scope>
    <source>
        <strain evidence="2 3">HHB14362 ss-1</strain>
    </source>
</reference>
<evidence type="ECO:0000256" key="1">
    <source>
        <dbReference type="SAM" id="MobiDB-lite"/>
    </source>
</evidence>
<feature type="compositionally biased region" description="Basic and acidic residues" evidence="1">
    <location>
        <begin position="161"/>
        <end position="187"/>
    </location>
</feature>
<evidence type="ECO:0000313" key="3">
    <source>
        <dbReference type="Proteomes" id="UP000076761"/>
    </source>
</evidence>
<evidence type="ECO:0008006" key="4">
    <source>
        <dbReference type="Google" id="ProtNLM"/>
    </source>
</evidence>
<sequence length="437" mass="46556">MASPPPRRTWAELVTAVEEVVSISDRDAALFAVGVDLIPTTIGYISTVMPSQQRAHLRLIHRLLSQNLNPELMAEAILNMPVLDPVRSVVSDRPPPVAPSRSSAPTAATPKSRLMPRPVAKPTRSSGGASDTSTVRPRPMPYVEIPPMKVERSGRVPPESPKVEAKRVESPRLDRRPAEPPKMETRSRVAQTQWAPTDGASRCARCVKEGRQCLVRVGGGPAHACQNCHTSKVKCERFVPQPVPASRAATTVTVVPSPPSPLVRPVRKRSQLASDVDDTTSAGTAPAISRTQSGSSSSSGFRMTPMSPPYLDPRITHLERDMANMHRSLEDLHGMVQDMAATQKAGFERLTAQGRPPNLPRASASTSARAQPPPQTLSKAPARPTASGSVAKAASSSTPSAAAAVESEGESDEEEANDEEDDEDYGEVDEGPSAGAA</sequence>
<organism evidence="2 3">
    <name type="scientific">Neolentinus lepideus HHB14362 ss-1</name>
    <dbReference type="NCBI Taxonomy" id="1314782"/>
    <lineage>
        <taxon>Eukaryota</taxon>
        <taxon>Fungi</taxon>
        <taxon>Dikarya</taxon>
        <taxon>Basidiomycota</taxon>
        <taxon>Agaricomycotina</taxon>
        <taxon>Agaricomycetes</taxon>
        <taxon>Gloeophyllales</taxon>
        <taxon>Gloeophyllaceae</taxon>
        <taxon>Neolentinus</taxon>
    </lineage>
</organism>
<feature type="compositionally biased region" description="Low complexity" evidence="1">
    <location>
        <begin position="99"/>
        <end position="113"/>
    </location>
</feature>
<dbReference type="InParanoid" id="A0A165QD19"/>
<dbReference type="EMBL" id="KV425597">
    <property type="protein sequence ID" value="KZT22252.1"/>
    <property type="molecule type" value="Genomic_DNA"/>
</dbReference>
<feature type="compositionally biased region" description="Acidic residues" evidence="1">
    <location>
        <begin position="407"/>
        <end position="430"/>
    </location>
</feature>
<proteinExistence type="predicted"/>
<feature type="compositionally biased region" description="Polar residues" evidence="1">
    <location>
        <begin position="123"/>
        <end position="135"/>
    </location>
</feature>
<protein>
    <recommendedName>
        <fullName evidence="4">Zn(2)-C6 fungal-type domain-containing protein</fullName>
    </recommendedName>
</protein>